<dbReference type="RefSeq" id="WP_185446263.1">
    <property type="nucleotide sequence ID" value="NZ_CP043661.1"/>
</dbReference>
<keyword evidence="2" id="KW-1185">Reference proteome</keyword>
<dbReference type="KEGG" id="kqi:F1D05_05240"/>
<reference evidence="1 2" key="2">
    <citation type="journal article" date="2020" name="Microbiol. Resour. Announc.">
        <title>Antarctic desert soil bacteria exhibit high novel natural product potential, evaluated through long-read genome sequencing and comparative genomics.</title>
        <authorList>
            <person name="Benaud N."/>
            <person name="Edwards R.J."/>
            <person name="Amos T.G."/>
            <person name="D'Agostino P.M."/>
            <person name="Gutierrez-Chavez C."/>
            <person name="Montgomery K."/>
            <person name="Nicetic I."/>
            <person name="Ferrari B.C."/>
        </authorList>
    </citation>
    <scope>NUCLEOTIDE SEQUENCE [LARGE SCALE GENOMIC DNA]</scope>
    <source>
        <strain evidence="1 2">SPB151</strain>
    </source>
</reference>
<name>A0A7G6WTW8_9ACTN</name>
<dbReference type="Proteomes" id="UP000515563">
    <property type="component" value="Chromosome"/>
</dbReference>
<reference evidence="2" key="1">
    <citation type="submission" date="2019-09" db="EMBL/GenBank/DDBJ databases">
        <title>Antimicrobial potential of Antarctic Bacteria.</title>
        <authorList>
            <person name="Benaud N."/>
            <person name="Edwards R.J."/>
            <person name="Ferrari B.C."/>
        </authorList>
    </citation>
    <scope>NUCLEOTIDE SEQUENCE [LARGE SCALE GENOMIC DNA]</scope>
    <source>
        <strain evidence="2">SPB151</strain>
    </source>
</reference>
<proteinExistence type="predicted"/>
<gene>
    <name evidence="1" type="ORF">F1D05_05240</name>
</gene>
<evidence type="ECO:0000313" key="2">
    <source>
        <dbReference type="Proteomes" id="UP000515563"/>
    </source>
</evidence>
<protein>
    <submittedName>
        <fullName evidence="1">Uncharacterized protein</fullName>
    </submittedName>
</protein>
<sequence length="71" mass="8269">MWVQRVAPVGAGEESWTVLGDDWRQVVPDEQFLSHLTDQRRSPNTVKAYAHDLKDCKFQPDKQVPSEFREI</sequence>
<dbReference type="EMBL" id="CP043661">
    <property type="protein sequence ID" value="QNE17433.1"/>
    <property type="molecule type" value="Genomic_DNA"/>
</dbReference>
<organism evidence="1 2">
    <name type="scientific">Kribbella qitaiheensis</name>
    <dbReference type="NCBI Taxonomy" id="1544730"/>
    <lineage>
        <taxon>Bacteria</taxon>
        <taxon>Bacillati</taxon>
        <taxon>Actinomycetota</taxon>
        <taxon>Actinomycetes</taxon>
        <taxon>Propionibacteriales</taxon>
        <taxon>Kribbellaceae</taxon>
        <taxon>Kribbella</taxon>
    </lineage>
</organism>
<evidence type="ECO:0000313" key="1">
    <source>
        <dbReference type="EMBL" id="QNE17433.1"/>
    </source>
</evidence>
<accession>A0A7G6WTW8</accession>
<dbReference type="AlphaFoldDB" id="A0A7G6WTW8"/>